<dbReference type="Pfam" id="PF05459">
    <property type="entry name" value="Herpes_UL69"/>
    <property type="match status" value="1"/>
</dbReference>
<reference evidence="8 9" key="1">
    <citation type="journal article" date="2011" name="J. Virol.">
        <title>Genomic sequencing and characterization of cynomolgus macaque cytomegalovirus.</title>
        <authorList>
            <person name="Marsh A.K."/>
            <person name="Willer D.O."/>
            <person name="Ambagala A.P."/>
            <person name="Dzamba M."/>
            <person name="Chan J.K."/>
            <person name="Pilon R."/>
            <person name="Fournier J."/>
            <person name="Sandstrom P."/>
            <person name="Brudno M."/>
            <person name="Macdonald K.S."/>
        </authorList>
    </citation>
    <scope>NUCLEOTIDE SEQUENCE [LARGE SCALE GENOMIC DNA]</scope>
    <source>
        <strain evidence="8 9">Ottawa</strain>
    </source>
</reference>
<sequence length="777" mass="87403">MSFEREERAHLRETQTAHERPVATHPEGTRHRAPAPSHIYTVAETPSRHHVASHPWQDMDLHKRYRGGPALSQLSDRERRAQRARRFCLDHESEHAPPFKRSRYEAACTPHHHQPKQNSPPVRDSPESPPPGPDSGRRPQTTVVMRHHHHHHSHHRQHPASSNSRGAHIRQQQHHHQKHRHGGEEAVTVSPATSSNRHMMALINQELDSMDENQLRQLSRMIEKKKEERQRLKGSEVRGDDSSQPSSTTSPVYDLQRYTAESLHLTPYPDDLKKPTAFPQDKEQPGRLLMSHDELMNTDYLLNIRQQFDWLPASLLRRLVIEKSFSIFNAPSMHALLAMVDETLSYMKYHFVHGLPVNPYDPYMATVAGLRQLMFNKLNNLDLACILDNGQEWSNNCQTLKNLVRKPNQMIDECTRDTALELQKRPPEVFENPIHRALAYVCSFSRAILALRRRSRQIQNTPHFLDQYDDNGAICSYRCGMVAELILNALHQHQCQNELCELRIQKALQAYQFMLAYCPFDTKCLVDLTVFQKDDDPQETPIPSMMAVSTPQHNETAVVAFSPASYQEPVVPNPVVVATTHTATPPRPASGVSPLNRDRTVFENNSESHGNIQAVVTAAPQAASPQAQQQAILGTSTDMAPAAPAVMSAGHEINFAPPQEMPQQQPPQQPVVWPTPFSTSSPVIDTGGADSMMCAHIEPSGEPDWVAAISALSTLSDSSPCPSGAQQQQQQPQMAPAAATTAIELFADSAALRCQTPEYEDMCYSDEDDDDDEEGYL</sequence>
<dbReference type="Proteomes" id="UP000174965">
    <property type="component" value="Segment"/>
</dbReference>
<feature type="compositionally biased region" description="Basic residues" evidence="7">
    <location>
        <begin position="145"/>
        <end position="158"/>
    </location>
</feature>
<dbReference type="GO" id="GO:0019033">
    <property type="term" value="C:viral tegument"/>
    <property type="evidence" value="ECO:0007669"/>
    <property type="project" value="UniProtKB-SubCell"/>
</dbReference>
<feature type="region of interest" description="Disordered" evidence="7">
    <location>
        <begin position="224"/>
        <end position="254"/>
    </location>
</feature>
<gene>
    <name evidence="8" type="ORF">cyUL69</name>
</gene>
<evidence type="ECO:0000256" key="1">
    <source>
        <dbReference type="ARBA" id="ARBA00004535"/>
    </source>
</evidence>
<feature type="compositionally biased region" description="Basic and acidic residues" evidence="7">
    <location>
        <begin position="224"/>
        <end position="241"/>
    </location>
</feature>
<organism evidence="8 9">
    <name type="scientific">macacine betaherpesvirus 8</name>
    <dbReference type="NCBI Taxonomy" id="2560567"/>
    <lineage>
        <taxon>Viruses</taxon>
        <taxon>Duplodnaviria</taxon>
        <taxon>Heunggongvirae</taxon>
        <taxon>Peploviricota</taxon>
        <taxon>Herviviricetes</taxon>
        <taxon>Herpesvirales</taxon>
        <taxon>Orthoherpesviridae</taxon>
        <taxon>Betaherpesvirinae</taxon>
        <taxon>Cytomegalovirus</taxon>
        <taxon>Cytomegalovirus macacinebeta8</taxon>
    </lineage>
</organism>
<evidence type="ECO:0000256" key="3">
    <source>
        <dbReference type="ARBA" id="ARBA00022580"/>
    </source>
</evidence>
<keyword evidence="4" id="KW-0805">Transcription regulation</keyword>
<keyword evidence="9" id="KW-1185">Reference proteome</keyword>
<evidence type="ECO:0000313" key="8">
    <source>
        <dbReference type="EMBL" id="AEQ32174.1"/>
    </source>
</evidence>
<accession>G8H1A0</accession>
<feature type="region of interest" description="Disordered" evidence="7">
    <location>
        <begin position="716"/>
        <end position="738"/>
    </location>
</feature>
<evidence type="ECO:0000256" key="4">
    <source>
        <dbReference type="ARBA" id="ARBA00023015"/>
    </source>
</evidence>
<keyword evidence="3" id="KW-0920">Virion tegument</keyword>
<evidence type="ECO:0000256" key="7">
    <source>
        <dbReference type="SAM" id="MobiDB-lite"/>
    </source>
</evidence>
<comment type="subcellular location">
    <subcellularLocation>
        <location evidence="1">Virion tegument</location>
    </subcellularLocation>
</comment>
<protein>
    <recommendedName>
        <fullName evidence="2">mRNA export factor ICP27 homolog</fullName>
    </recommendedName>
</protein>
<feature type="region of interest" description="Disordered" evidence="7">
    <location>
        <begin position="758"/>
        <end position="777"/>
    </location>
</feature>
<feature type="compositionally biased region" description="Low complexity" evidence="7">
    <location>
        <begin position="725"/>
        <end position="738"/>
    </location>
</feature>
<name>G8H1A0_9BETA</name>
<feature type="compositionally biased region" description="Low complexity" evidence="7">
    <location>
        <begin position="242"/>
        <end position="251"/>
    </location>
</feature>
<evidence type="ECO:0000256" key="6">
    <source>
        <dbReference type="ARBA" id="ARBA00023200"/>
    </source>
</evidence>
<feature type="compositionally biased region" description="Basic residues" evidence="7">
    <location>
        <begin position="167"/>
        <end position="181"/>
    </location>
</feature>
<evidence type="ECO:0000256" key="5">
    <source>
        <dbReference type="ARBA" id="ARBA00023163"/>
    </source>
</evidence>
<keyword evidence="6" id="KW-1035">Host cytoplasm</keyword>
<keyword evidence="5" id="KW-0804">Transcription</keyword>
<proteinExistence type="predicted"/>
<feature type="compositionally biased region" description="Basic and acidic residues" evidence="7">
    <location>
        <begin position="1"/>
        <end position="30"/>
    </location>
</feature>
<evidence type="ECO:0000256" key="2">
    <source>
        <dbReference type="ARBA" id="ARBA00016989"/>
    </source>
</evidence>
<feature type="region of interest" description="Disordered" evidence="7">
    <location>
        <begin position="109"/>
        <end position="186"/>
    </location>
</feature>
<evidence type="ECO:0000313" key="9">
    <source>
        <dbReference type="Proteomes" id="UP000174965"/>
    </source>
</evidence>
<dbReference type="InterPro" id="IPR008648">
    <property type="entry name" value="ICP27-like"/>
</dbReference>
<keyword evidence="3" id="KW-0946">Virion</keyword>
<dbReference type="GO" id="GO:0006355">
    <property type="term" value="P:regulation of DNA-templated transcription"/>
    <property type="evidence" value="ECO:0007669"/>
    <property type="project" value="InterPro"/>
</dbReference>
<feature type="region of interest" description="Disordered" evidence="7">
    <location>
        <begin position="1"/>
        <end position="78"/>
    </location>
</feature>
<dbReference type="EMBL" id="JN227533">
    <property type="protein sequence ID" value="AEQ32174.1"/>
    <property type="molecule type" value="Genomic_DNA"/>
</dbReference>